<protein>
    <submittedName>
        <fullName evidence="3">MBL fold metallo-hydrolase</fullName>
    </submittedName>
</protein>
<evidence type="ECO:0000313" key="4">
    <source>
        <dbReference type="Proteomes" id="UP001221686"/>
    </source>
</evidence>
<dbReference type="Proteomes" id="UP001221686">
    <property type="component" value="Unassembled WGS sequence"/>
</dbReference>
<accession>A0ABT5EBR7</accession>
<keyword evidence="4" id="KW-1185">Reference proteome</keyword>
<evidence type="ECO:0000313" key="3">
    <source>
        <dbReference type="EMBL" id="MDC0722236.1"/>
    </source>
</evidence>
<proteinExistence type="predicted"/>
<evidence type="ECO:0000256" key="1">
    <source>
        <dbReference type="ARBA" id="ARBA00022801"/>
    </source>
</evidence>
<reference evidence="3 4" key="1">
    <citation type="submission" date="2022-11" db="EMBL/GenBank/DDBJ databases">
        <title>Minimal conservation of predation-associated metabolite biosynthetic gene clusters underscores biosynthetic potential of Myxococcota including descriptions for ten novel species: Archangium lansinium sp. nov., Myxococcus landrumus sp. nov., Nannocystis bai.</title>
        <authorList>
            <person name="Ahearne A."/>
            <person name="Stevens C."/>
            <person name="Dowd S."/>
        </authorList>
    </citation>
    <scope>NUCLEOTIDE SEQUENCE [LARGE SCALE GENOMIC DNA]</scope>
    <source>
        <strain evidence="3 4">BB15-2</strain>
    </source>
</reference>
<evidence type="ECO:0000259" key="2">
    <source>
        <dbReference type="Pfam" id="PF12706"/>
    </source>
</evidence>
<keyword evidence="1" id="KW-0378">Hydrolase</keyword>
<feature type="domain" description="Metallo-beta-lactamase" evidence="2">
    <location>
        <begin position="18"/>
        <end position="242"/>
    </location>
</feature>
<dbReference type="Pfam" id="PF12706">
    <property type="entry name" value="Lactamase_B_2"/>
    <property type="match status" value="1"/>
</dbReference>
<dbReference type="Gene3D" id="3.60.15.10">
    <property type="entry name" value="Ribonuclease Z/Hydroxyacylglutathione hydrolase-like"/>
    <property type="match status" value="1"/>
</dbReference>
<dbReference type="EMBL" id="JAQNDL010000003">
    <property type="protein sequence ID" value="MDC0722236.1"/>
    <property type="molecule type" value="Genomic_DNA"/>
</dbReference>
<sequence length="280" mass="30341">MELTYLGTATLAIRVGETRLLTDPVFDAMGSTYDFGLWFTPRSWFASEKRYTTPVSPASLGRFDAVLLSHDHHADNLDLSGRALVADEARVAQVITTVPSARRLARSPANHDAPGRGLGLGERAIGLAPGARTRVGPLTITAIVARHGPSYAPQVHEVTGFVIDVDDGPRVWISGDTVMFPALAAKLSELRRERPVDLAVVHCGAVGFPHAPGFRHARFTFDAAEAIAACRMVDARQILPIHRTGWAHFQQPESELHRAFAAAGLEERTRFLGLGATLEL</sequence>
<dbReference type="PANTHER" id="PTHR43546:SF9">
    <property type="entry name" value="L-ASCORBATE-6-PHOSPHATE LACTONASE ULAG-RELATED"/>
    <property type="match status" value="1"/>
</dbReference>
<dbReference type="SUPFAM" id="SSF56281">
    <property type="entry name" value="Metallo-hydrolase/oxidoreductase"/>
    <property type="match status" value="1"/>
</dbReference>
<comment type="caution">
    <text evidence="3">The sequence shown here is derived from an EMBL/GenBank/DDBJ whole genome shotgun (WGS) entry which is preliminary data.</text>
</comment>
<gene>
    <name evidence="3" type="ORF">POL25_35425</name>
</gene>
<dbReference type="InterPro" id="IPR036866">
    <property type="entry name" value="RibonucZ/Hydroxyglut_hydro"/>
</dbReference>
<dbReference type="RefSeq" id="WP_272090771.1">
    <property type="nucleotide sequence ID" value="NZ_JAQNDL010000003.1"/>
</dbReference>
<dbReference type="InterPro" id="IPR001279">
    <property type="entry name" value="Metallo-B-lactamas"/>
</dbReference>
<dbReference type="PANTHER" id="PTHR43546">
    <property type="entry name" value="UPF0173 METAL-DEPENDENT HYDROLASE MJ1163-RELATED"/>
    <property type="match status" value="1"/>
</dbReference>
<name>A0ABT5EBR7_9BACT</name>
<organism evidence="3 4">
    <name type="scientific">Nannocystis bainbridge</name>
    <dbReference type="NCBI Taxonomy" id="2995303"/>
    <lineage>
        <taxon>Bacteria</taxon>
        <taxon>Pseudomonadati</taxon>
        <taxon>Myxococcota</taxon>
        <taxon>Polyangia</taxon>
        <taxon>Nannocystales</taxon>
        <taxon>Nannocystaceae</taxon>
        <taxon>Nannocystis</taxon>
    </lineage>
</organism>
<dbReference type="InterPro" id="IPR050114">
    <property type="entry name" value="UPF0173_UPF0282_UlaG_hydrolase"/>
</dbReference>